<protein>
    <submittedName>
        <fullName evidence="1">Uncharacterized protein</fullName>
    </submittedName>
</protein>
<dbReference type="RefSeq" id="WP_191042656.1">
    <property type="nucleotide sequence ID" value="NZ_JACXAA010000016.1"/>
</dbReference>
<reference evidence="1" key="1">
    <citation type="submission" date="2020-09" db="EMBL/GenBank/DDBJ databases">
        <authorList>
            <person name="Kim M.K."/>
        </authorList>
    </citation>
    <scope>NUCLEOTIDE SEQUENCE</scope>
    <source>
        <strain evidence="1">BT704</strain>
    </source>
</reference>
<dbReference type="AlphaFoldDB" id="A0A927B851"/>
<keyword evidence="2" id="KW-1185">Reference proteome</keyword>
<dbReference type="EMBL" id="JACXAA010000016">
    <property type="protein sequence ID" value="MBD2757033.1"/>
    <property type="molecule type" value="Genomic_DNA"/>
</dbReference>
<name>A0A927B851_9BACT</name>
<accession>A0A927B851</accession>
<organism evidence="1 2">
    <name type="scientific">Spirosoma validum</name>
    <dbReference type="NCBI Taxonomy" id="2771355"/>
    <lineage>
        <taxon>Bacteria</taxon>
        <taxon>Pseudomonadati</taxon>
        <taxon>Bacteroidota</taxon>
        <taxon>Cytophagia</taxon>
        <taxon>Cytophagales</taxon>
        <taxon>Cytophagaceae</taxon>
        <taxon>Spirosoma</taxon>
    </lineage>
</organism>
<proteinExistence type="predicted"/>
<gene>
    <name evidence="1" type="ORF">IC230_29405</name>
</gene>
<evidence type="ECO:0000313" key="2">
    <source>
        <dbReference type="Proteomes" id="UP000653797"/>
    </source>
</evidence>
<sequence length="64" mass="7020">MKAQLTFLSVFMKVLMMLLILALCLTGSPQQESASTEAQQSLGTLSIENVTQALLNSVKSLRYE</sequence>
<comment type="caution">
    <text evidence="1">The sequence shown here is derived from an EMBL/GenBank/DDBJ whole genome shotgun (WGS) entry which is preliminary data.</text>
</comment>
<evidence type="ECO:0000313" key="1">
    <source>
        <dbReference type="EMBL" id="MBD2757033.1"/>
    </source>
</evidence>
<dbReference type="Proteomes" id="UP000653797">
    <property type="component" value="Unassembled WGS sequence"/>
</dbReference>